<feature type="transmembrane region" description="Helical" evidence="2">
    <location>
        <begin position="179"/>
        <end position="203"/>
    </location>
</feature>
<keyword evidence="2" id="KW-0812">Transmembrane</keyword>
<dbReference type="RefSeq" id="WP_209641777.1">
    <property type="nucleotide sequence ID" value="NZ_JAGINW010000001.1"/>
</dbReference>
<feature type="transmembrane region" description="Helical" evidence="2">
    <location>
        <begin position="75"/>
        <end position="94"/>
    </location>
</feature>
<keyword evidence="2" id="KW-1133">Transmembrane helix</keyword>
<comment type="caution">
    <text evidence="3">The sequence shown here is derived from an EMBL/GenBank/DDBJ whole genome shotgun (WGS) entry which is preliminary data.</text>
</comment>
<keyword evidence="4" id="KW-1185">Reference proteome</keyword>
<evidence type="ECO:0000313" key="3">
    <source>
        <dbReference type="EMBL" id="MBP2324441.1"/>
    </source>
</evidence>
<dbReference type="Pfam" id="PF11361">
    <property type="entry name" value="DUF3159"/>
    <property type="match status" value="1"/>
</dbReference>
<sequence>MQPAPRQDTDQEGETAEITGPDMRERVRGAMLEIAPIFCFTASFAITHEIAVALPLALTAGIAVSVYRLVRREPVWRALAALGVVGIGSLLALSSGEATEFFVPNLITHGVVAVVSLVLLIAGWPPMGLLMGLVTGDGTNWRRCPVRRRAFSKASLALLASPVLMSSVEIPLYLADQAIALGVVDTFGPLVFVLAVMLGWRIYRSAAATHRCQGDPCTVTSHQ</sequence>
<dbReference type="Proteomes" id="UP001519332">
    <property type="component" value="Unassembled WGS sequence"/>
</dbReference>
<organism evidence="3 4">
    <name type="scientific">Kibdelosporangium banguiense</name>
    <dbReference type="NCBI Taxonomy" id="1365924"/>
    <lineage>
        <taxon>Bacteria</taxon>
        <taxon>Bacillati</taxon>
        <taxon>Actinomycetota</taxon>
        <taxon>Actinomycetes</taxon>
        <taxon>Pseudonocardiales</taxon>
        <taxon>Pseudonocardiaceae</taxon>
        <taxon>Kibdelosporangium</taxon>
    </lineage>
</organism>
<feature type="transmembrane region" description="Helical" evidence="2">
    <location>
        <begin position="52"/>
        <end position="70"/>
    </location>
</feature>
<feature type="transmembrane region" description="Helical" evidence="2">
    <location>
        <begin position="106"/>
        <end position="133"/>
    </location>
</feature>
<accession>A0ABS4TJA6</accession>
<evidence type="ECO:0000256" key="2">
    <source>
        <dbReference type="SAM" id="Phobius"/>
    </source>
</evidence>
<keyword evidence="2" id="KW-0472">Membrane</keyword>
<dbReference type="InterPro" id="IPR016566">
    <property type="entry name" value="UCP010219"/>
</dbReference>
<evidence type="ECO:0008006" key="5">
    <source>
        <dbReference type="Google" id="ProtNLM"/>
    </source>
</evidence>
<evidence type="ECO:0000256" key="1">
    <source>
        <dbReference type="SAM" id="MobiDB-lite"/>
    </source>
</evidence>
<dbReference type="EMBL" id="JAGINW010000001">
    <property type="protein sequence ID" value="MBP2324441.1"/>
    <property type="molecule type" value="Genomic_DNA"/>
</dbReference>
<reference evidence="3 4" key="1">
    <citation type="submission" date="2021-03" db="EMBL/GenBank/DDBJ databases">
        <title>Sequencing the genomes of 1000 actinobacteria strains.</title>
        <authorList>
            <person name="Klenk H.-P."/>
        </authorList>
    </citation>
    <scope>NUCLEOTIDE SEQUENCE [LARGE SCALE GENOMIC DNA]</scope>
    <source>
        <strain evidence="3 4">DSM 46670</strain>
    </source>
</reference>
<name>A0ABS4TJA6_9PSEU</name>
<protein>
    <recommendedName>
        <fullName evidence="5">DUF3159 domain-containing protein</fullName>
    </recommendedName>
</protein>
<evidence type="ECO:0000313" key="4">
    <source>
        <dbReference type="Proteomes" id="UP001519332"/>
    </source>
</evidence>
<feature type="transmembrane region" description="Helical" evidence="2">
    <location>
        <begin position="154"/>
        <end position="173"/>
    </location>
</feature>
<feature type="region of interest" description="Disordered" evidence="1">
    <location>
        <begin position="1"/>
        <end position="22"/>
    </location>
</feature>
<gene>
    <name evidence="3" type="ORF">JOF56_004826</name>
</gene>
<proteinExistence type="predicted"/>